<evidence type="ECO:0000256" key="1">
    <source>
        <dbReference type="ARBA" id="ARBA00005234"/>
    </source>
</evidence>
<dbReference type="STRING" id="6573.A0A210PJ97"/>
<dbReference type="Proteomes" id="UP000242188">
    <property type="component" value="Unassembled WGS sequence"/>
</dbReference>
<dbReference type="InterPro" id="IPR044613">
    <property type="entry name" value="Nep1/2-like"/>
</dbReference>
<dbReference type="EMBL" id="NEDP02076569">
    <property type="protein sequence ID" value="OWF36560.1"/>
    <property type="molecule type" value="Genomic_DNA"/>
</dbReference>
<name>A0A210PJ97_MIZYE</name>
<keyword evidence="2 6" id="KW-0645">Protease</keyword>
<dbReference type="Gene3D" id="3.40.395.10">
    <property type="entry name" value="Adenoviral Proteinase, Chain A"/>
    <property type="match status" value="1"/>
</dbReference>
<dbReference type="SUPFAM" id="SSF54001">
    <property type="entry name" value="Cysteine proteinases"/>
    <property type="match status" value="1"/>
</dbReference>
<comment type="caution">
    <text evidence="6">The sequence shown here is derived from an EMBL/GenBank/DDBJ whole genome shotgun (WGS) entry which is preliminary data.</text>
</comment>
<evidence type="ECO:0000256" key="3">
    <source>
        <dbReference type="ARBA" id="ARBA00022801"/>
    </source>
</evidence>
<dbReference type="PROSITE" id="PS50600">
    <property type="entry name" value="ULP_PROTEASE"/>
    <property type="match status" value="1"/>
</dbReference>
<dbReference type="AlphaFoldDB" id="A0A210PJ97"/>
<sequence length="296" mass="33873">MVLESGQSPTLSLYLKHQQQSSEDLGRCVQFLSRLSPQPSAFATISPYDVVPGLMVASSVVLKCLNQKTDPDSVIDTLKTLPLTTPKLKRKMPLLSRSTRGRLGIGTTQLTKEDFKTLAPREWVNGQVIHSFLAVLSWEQKQENNHESLILPCLLATKCSHNDYQTWTFHKVPFHIYETVLLPVCHKDHWFLMVAKPKQQELYNYDSLHSIERSNMFAKHWRQFLIARGQAYGMAPQECTWMESPCSRKDDGHSCGVFVMMNAAAVLARRNPLVMMQCHVNNYRVFVRERLILGEL</sequence>
<gene>
    <name evidence="6" type="ORF">KP79_PYT03109</name>
</gene>
<keyword evidence="3" id="KW-0378">Hydrolase</keyword>
<dbReference type="Pfam" id="PF02902">
    <property type="entry name" value="Peptidase_C48"/>
    <property type="match status" value="1"/>
</dbReference>
<dbReference type="GO" id="GO:0006508">
    <property type="term" value="P:proteolysis"/>
    <property type="evidence" value="ECO:0007669"/>
    <property type="project" value="UniProtKB-KW"/>
</dbReference>
<evidence type="ECO:0000256" key="2">
    <source>
        <dbReference type="ARBA" id="ARBA00022670"/>
    </source>
</evidence>
<evidence type="ECO:0000259" key="5">
    <source>
        <dbReference type="PROSITE" id="PS50600"/>
    </source>
</evidence>
<accession>A0A210PJ97</accession>
<evidence type="ECO:0000313" key="7">
    <source>
        <dbReference type="Proteomes" id="UP000242188"/>
    </source>
</evidence>
<dbReference type="PANTHER" id="PTHR46468:SF1">
    <property type="entry name" value="SENTRIN-SPECIFIC PROTEASE 8"/>
    <property type="match status" value="1"/>
</dbReference>
<evidence type="ECO:0000313" key="6">
    <source>
        <dbReference type="EMBL" id="OWF36560.1"/>
    </source>
</evidence>
<protein>
    <submittedName>
        <fullName evidence="6">Ubiquitin-like-specific protease 1</fullName>
    </submittedName>
</protein>
<reference evidence="6 7" key="1">
    <citation type="journal article" date="2017" name="Nat. Ecol. Evol.">
        <title>Scallop genome provides insights into evolution of bilaterian karyotype and development.</title>
        <authorList>
            <person name="Wang S."/>
            <person name="Zhang J."/>
            <person name="Jiao W."/>
            <person name="Li J."/>
            <person name="Xun X."/>
            <person name="Sun Y."/>
            <person name="Guo X."/>
            <person name="Huan P."/>
            <person name="Dong B."/>
            <person name="Zhang L."/>
            <person name="Hu X."/>
            <person name="Sun X."/>
            <person name="Wang J."/>
            <person name="Zhao C."/>
            <person name="Wang Y."/>
            <person name="Wang D."/>
            <person name="Huang X."/>
            <person name="Wang R."/>
            <person name="Lv J."/>
            <person name="Li Y."/>
            <person name="Zhang Z."/>
            <person name="Liu B."/>
            <person name="Lu W."/>
            <person name="Hui Y."/>
            <person name="Liang J."/>
            <person name="Zhou Z."/>
            <person name="Hou R."/>
            <person name="Li X."/>
            <person name="Liu Y."/>
            <person name="Li H."/>
            <person name="Ning X."/>
            <person name="Lin Y."/>
            <person name="Zhao L."/>
            <person name="Xing Q."/>
            <person name="Dou J."/>
            <person name="Li Y."/>
            <person name="Mao J."/>
            <person name="Guo H."/>
            <person name="Dou H."/>
            <person name="Li T."/>
            <person name="Mu C."/>
            <person name="Jiang W."/>
            <person name="Fu Q."/>
            <person name="Fu X."/>
            <person name="Miao Y."/>
            <person name="Liu J."/>
            <person name="Yu Q."/>
            <person name="Li R."/>
            <person name="Liao H."/>
            <person name="Li X."/>
            <person name="Kong Y."/>
            <person name="Jiang Z."/>
            <person name="Chourrout D."/>
            <person name="Li R."/>
            <person name="Bao Z."/>
        </authorList>
    </citation>
    <scope>NUCLEOTIDE SEQUENCE [LARGE SCALE GENOMIC DNA]</scope>
    <source>
        <strain evidence="6 7">PY_sf001</strain>
    </source>
</reference>
<dbReference type="PANTHER" id="PTHR46468">
    <property type="entry name" value="SENTRIN-SPECIFIC PROTEASE 8"/>
    <property type="match status" value="1"/>
</dbReference>
<dbReference type="GO" id="GO:0008234">
    <property type="term" value="F:cysteine-type peptidase activity"/>
    <property type="evidence" value="ECO:0007669"/>
    <property type="project" value="UniProtKB-KW"/>
</dbReference>
<organism evidence="6 7">
    <name type="scientific">Mizuhopecten yessoensis</name>
    <name type="common">Japanese scallop</name>
    <name type="synonym">Patinopecten yessoensis</name>
    <dbReference type="NCBI Taxonomy" id="6573"/>
    <lineage>
        <taxon>Eukaryota</taxon>
        <taxon>Metazoa</taxon>
        <taxon>Spiralia</taxon>
        <taxon>Lophotrochozoa</taxon>
        <taxon>Mollusca</taxon>
        <taxon>Bivalvia</taxon>
        <taxon>Autobranchia</taxon>
        <taxon>Pteriomorphia</taxon>
        <taxon>Pectinida</taxon>
        <taxon>Pectinoidea</taxon>
        <taxon>Pectinidae</taxon>
        <taxon>Mizuhopecten</taxon>
    </lineage>
</organism>
<keyword evidence="4" id="KW-0788">Thiol protease</keyword>
<feature type="domain" description="Ubiquitin-like protease family profile" evidence="5">
    <location>
        <begin position="108"/>
        <end position="266"/>
    </location>
</feature>
<dbReference type="InterPro" id="IPR003653">
    <property type="entry name" value="Peptidase_C48_C"/>
</dbReference>
<keyword evidence="7" id="KW-1185">Reference proteome</keyword>
<comment type="similarity">
    <text evidence="1">Belongs to the peptidase C48 family.</text>
</comment>
<evidence type="ECO:0000256" key="4">
    <source>
        <dbReference type="ARBA" id="ARBA00022807"/>
    </source>
</evidence>
<dbReference type="GO" id="GO:0019784">
    <property type="term" value="F:deNEDDylase activity"/>
    <property type="evidence" value="ECO:0007669"/>
    <property type="project" value="InterPro"/>
</dbReference>
<dbReference type="GO" id="GO:0000338">
    <property type="term" value="P:protein deneddylation"/>
    <property type="evidence" value="ECO:0007669"/>
    <property type="project" value="TreeGrafter"/>
</dbReference>
<proteinExistence type="inferred from homology"/>
<dbReference type="InterPro" id="IPR038765">
    <property type="entry name" value="Papain-like_cys_pep_sf"/>
</dbReference>